<dbReference type="Proteomes" id="UP000309992">
    <property type="component" value="Unassembled WGS sequence"/>
</dbReference>
<dbReference type="EMBL" id="SWMS01000059">
    <property type="protein sequence ID" value="TKG58048.1"/>
    <property type="molecule type" value="Genomic_DNA"/>
</dbReference>
<evidence type="ECO:0000313" key="1">
    <source>
        <dbReference type="EMBL" id="TKG58048.1"/>
    </source>
</evidence>
<accession>A0ABY2RTY1</accession>
<evidence type="ECO:0008006" key="3">
    <source>
        <dbReference type="Google" id="ProtNLM"/>
    </source>
</evidence>
<dbReference type="RefSeq" id="WP_137097532.1">
    <property type="nucleotide sequence ID" value="NZ_SWMS01000059.1"/>
</dbReference>
<name>A0ABY2RTY1_9PSEU</name>
<protein>
    <recommendedName>
        <fullName evidence="3">HK97 gp10 family phage protein</fullName>
    </recommendedName>
</protein>
<comment type="caution">
    <text evidence="1">The sequence shown here is derived from an EMBL/GenBank/DDBJ whole genome shotgun (WGS) entry which is preliminary data.</text>
</comment>
<reference evidence="1 2" key="1">
    <citation type="journal article" date="2015" name="Antonie Van Leeuwenhoek">
        <title>Prauserella endophytica sp. nov., an endophytic actinobacterium isolated from Tamarix taklamakanensis.</title>
        <authorList>
            <person name="Liu J.M."/>
            <person name="Habden X."/>
            <person name="Guo L."/>
            <person name="Tuo L."/>
            <person name="Jiang Z.K."/>
            <person name="Liu S.W."/>
            <person name="Liu X.F."/>
            <person name="Chen L."/>
            <person name="Li R.F."/>
            <person name="Zhang Y.Q."/>
            <person name="Sun C.H."/>
        </authorList>
    </citation>
    <scope>NUCLEOTIDE SEQUENCE [LARGE SCALE GENOMIC DNA]</scope>
    <source>
        <strain evidence="1 2">CGMCC 4.7182</strain>
    </source>
</reference>
<organism evidence="1 2">
    <name type="scientific">Prauserella endophytica</name>
    <dbReference type="NCBI Taxonomy" id="1592324"/>
    <lineage>
        <taxon>Bacteria</taxon>
        <taxon>Bacillati</taxon>
        <taxon>Actinomycetota</taxon>
        <taxon>Actinomycetes</taxon>
        <taxon>Pseudonocardiales</taxon>
        <taxon>Pseudonocardiaceae</taxon>
        <taxon>Prauserella</taxon>
        <taxon>Prauserella coralliicola group</taxon>
    </lineage>
</organism>
<gene>
    <name evidence="1" type="ORF">FCN18_38475</name>
</gene>
<evidence type="ECO:0000313" key="2">
    <source>
        <dbReference type="Proteomes" id="UP000309992"/>
    </source>
</evidence>
<sequence length="163" mass="18074">MAKQGLTVNLYIQGLRPTLAAFRELPKDANTELRQRSRELSETLATRIQAAAQAEGGQAALLARTVRAQRDRVPVVQAGGTRKLGRHRAPAWALLFASEFGMNRRSGWYAATRYGGSAGRQYPPHSGQSGYWFFPTARAFEPEMGRQWRQAADVIIRKFAGVA</sequence>
<keyword evidence="2" id="KW-1185">Reference proteome</keyword>
<proteinExistence type="predicted"/>